<dbReference type="Proteomes" id="UP000064920">
    <property type="component" value="Chromosome"/>
</dbReference>
<protein>
    <submittedName>
        <fullName evidence="1">Uncharacterized protein</fullName>
    </submittedName>
</protein>
<organism evidence="1 2">
    <name type="scientific">Celeribacter marinus</name>
    <dbReference type="NCBI Taxonomy" id="1397108"/>
    <lineage>
        <taxon>Bacteria</taxon>
        <taxon>Pseudomonadati</taxon>
        <taxon>Pseudomonadota</taxon>
        <taxon>Alphaproteobacteria</taxon>
        <taxon>Rhodobacterales</taxon>
        <taxon>Roseobacteraceae</taxon>
        <taxon>Celeribacter</taxon>
    </lineage>
</organism>
<name>A0A0N9ZN15_9RHOB</name>
<dbReference type="KEGG" id="cmar:IMCC12053_816"/>
<reference evidence="1 2" key="1">
    <citation type="submission" date="2015-05" db="EMBL/GenBank/DDBJ databases">
        <authorList>
            <person name="Wang D.B."/>
            <person name="Wang M."/>
        </authorList>
    </citation>
    <scope>NUCLEOTIDE SEQUENCE [LARGE SCALE GENOMIC DNA]</scope>
    <source>
        <strain evidence="1 2">IMCC 12053</strain>
    </source>
</reference>
<dbReference type="AlphaFoldDB" id="A0A0N9ZN15"/>
<evidence type="ECO:0000313" key="1">
    <source>
        <dbReference type="EMBL" id="ALI54764.1"/>
    </source>
</evidence>
<gene>
    <name evidence="1" type="ORF">IMCC12053_816</name>
</gene>
<keyword evidence="2" id="KW-1185">Reference proteome</keyword>
<dbReference type="PATRIC" id="fig|1397108.4.peg.843"/>
<sequence length="44" mass="5005">MWYLLTLGPPKSRVVRKIPPKFAILPPYFVLKLCFLGDAASEID</sequence>
<dbReference type="EMBL" id="CP012023">
    <property type="protein sequence ID" value="ALI54764.1"/>
    <property type="molecule type" value="Genomic_DNA"/>
</dbReference>
<evidence type="ECO:0000313" key="2">
    <source>
        <dbReference type="Proteomes" id="UP000064920"/>
    </source>
</evidence>
<accession>A0A0N9ZN15</accession>
<proteinExistence type="predicted"/>
<dbReference type="STRING" id="1397108.IMCC12053_816"/>